<keyword evidence="1" id="KW-0812">Transmembrane</keyword>
<reference evidence="2" key="2">
    <citation type="submission" date="2022-06" db="UniProtKB">
        <authorList>
            <consortium name="EnsemblMetazoa"/>
        </authorList>
    </citation>
    <scope>IDENTIFICATION</scope>
    <source>
        <strain evidence="2">DF5081</strain>
    </source>
</reference>
<evidence type="ECO:0000313" key="3">
    <source>
        <dbReference type="Proteomes" id="UP000005237"/>
    </source>
</evidence>
<evidence type="ECO:0000313" key="2">
    <source>
        <dbReference type="EnsemblMetazoa" id="CJA38299b.1"/>
    </source>
</evidence>
<reference evidence="3" key="1">
    <citation type="submission" date="2010-08" db="EMBL/GenBank/DDBJ databases">
        <authorList>
            <consortium name="Caenorhabditis japonica Sequencing Consortium"/>
            <person name="Wilson R.K."/>
        </authorList>
    </citation>
    <scope>NUCLEOTIDE SEQUENCE [LARGE SCALE GENOMIC DNA]</scope>
    <source>
        <strain evidence="3">DF5081</strain>
    </source>
</reference>
<dbReference type="AlphaFoldDB" id="A0A8R1EN71"/>
<protein>
    <submittedName>
        <fullName evidence="2">Uncharacterized protein</fullName>
    </submittedName>
</protein>
<dbReference type="Proteomes" id="UP000005237">
    <property type="component" value="Unassembled WGS sequence"/>
</dbReference>
<accession>A0A8R1EN71</accession>
<keyword evidence="3" id="KW-1185">Reference proteome</keyword>
<evidence type="ECO:0000256" key="1">
    <source>
        <dbReference type="SAM" id="Phobius"/>
    </source>
</evidence>
<name>A0A8R1EN71_CAEJA</name>
<keyword evidence="1" id="KW-0472">Membrane</keyword>
<sequence>MNNPIIFNFFRSRHQLYDFNPSPGVKTTTAEASTENIKIFSVSQNRQALVSKAIVGGGILAMSLFILCMSSLICYMRSRPEGVYKTNETGQFGV</sequence>
<dbReference type="EnsemblMetazoa" id="CJA38299b.1">
    <property type="protein sequence ID" value="CJA38299b.1"/>
    <property type="gene ID" value="WBGene00214146"/>
</dbReference>
<feature type="transmembrane region" description="Helical" evidence="1">
    <location>
        <begin position="53"/>
        <end position="75"/>
    </location>
</feature>
<proteinExistence type="predicted"/>
<organism evidence="2 3">
    <name type="scientific">Caenorhabditis japonica</name>
    <dbReference type="NCBI Taxonomy" id="281687"/>
    <lineage>
        <taxon>Eukaryota</taxon>
        <taxon>Metazoa</taxon>
        <taxon>Ecdysozoa</taxon>
        <taxon>Nematoda</taxon>
        <taxon>Chromadorea</taxon>
        <taxon>Rhabditida</taxon>
        <taxon>Rhabditina</taxon>
        <taxon>Rhabditomorpha</taxon>
        <taxon>Rhabditoidea</taxon>
        <taxon>Rhabditidae</taxon>
        <taxon>Peloderinae</taxon>
        <taxon>Caenorhabditis</taxon>
    </lineage>
</organism>
<keyword evidence="1" id="KW-1133">Transmembrane helix</keyword>